<organism evidence="4 5">
    <name type="scientific">Enterococcus termitis</name>
    <dbReference type="NCBI Taxonomy" id="332950"/>
    <lineage>
        <taxon>Bacteria</taxon>
        <taxon>Bacillati</taxon>
        <taxon>Bacillota</taxon>
        <taxon>Bacilli</taxon>
        <taxon>Lactobacillales</taxon>
        <taxon>Enterococcaceae</taxon>
        <taxon>Enterococcus</taxon>
    </lineage>
</organism>
<keyword evidence="5" id="KW-1185">Reference proteome</keyword>
<evidence type="ECO:0000313" key="5">
    <source>
        <dbReference type="Proteomes" id="UP000095094"/>
    </source>
</evidence>
<dbReference type="PANTHER" id="PTHR42901:SF1">
    <property type="entry name" value="ALCOHOL DEHYDROGENASE"/>
    <property type="match status" value="1"/>
</dbReference>
<evidence type="ECO:0000256" key="1">
    <source>
        <dbReference type="ARBA" id="ARBA00006484"/>
    </source>
</evidence>
<evidence type="ECO:0000256" key="2">
    <source>
        <dbReference type="ARBA" id="ARBA00023002"/>
    </source>
</evidence>
<name>A0A1E5GY31_9ENTE</name>
<dbReference type="Pfam" id="PF00106">
    <property type="entry name" value="adh_short"/>
    <property type="match status" value="1"/>
</dbReference>
<dbReference type="InterPro" id="IPR002347">
    <property type="entry name" value="SDR_fam"/>
</dbReference>
<sequence length="246" mass="27239">MNKKYVVITGASSGIGYETALAFAEKKKHMILVARRKEQLSALQKKIQEQYPELEIIIKVSDLSKKEEVYALYDALKIYEIETWINNAGVGTFGALINNELKQIEQLIQVNIEATTILSILYARDYANKPGAQLINVSSAMGYVIGLGNVAYSASKFYVSVLTEGLAAELKNATLKAKVLAPAYTDTAFIQQSSEKKSVATNIQLRSPQEVATYLLALYESEHILGIVDEKNQFTLSDARFPVFSL</sequence>
<dbReference type="InterPro" id="IPR020904">
    <property type="entry name" value="Sc_DH/Rdtase_CS"/>
</dbReference>
<dbReference type="RefSeq" id="WP_069662967.1">
    <property type="nucleotide sequence ID" value="NZ_JBHUJJ010000001.1"/>
</dbReference>
<dbReference type="OrthoDB" id="9775296at2"/>
<dbReference type="PRINTS" id="PR00080">
    <property type="entry name" value="SDRFAMILY"/>
</dbReference>
<comment type="similarity">
    <text evidence="1 3">Belongs to the short-chain dehydrogenases/reductases (SDR) family.</text>
</comment>
<protein>
    <submittedName>
        <fullName evidence="4">Oxidoreductase</fullName>
    </submittedName>
</protein>
<accession>A0A1E5GY31</accession>
<dbReference type="Proteomes" id="UP000095094">
    <property type="component" value="Unassembled WGS sequence"/>
</dbReference>
<gene>
    <name evidence="4" type="ORF">BCR25_18135</name>
</gene>
<evidence type="ECO:0000313" key="4">
    <source>
        <dbReference type="EMBL" id="OEG17631.1"/>
    </source>
</evidence>
<dbReference type="EMBL" id="MIJY01000011">
    <property type="protein sequence ID" value="OEG17631.1"/>
    <property type="molecule type" value="Genomic_DNA"/>
</dbReference>
<dbReference type="AlphaFoldDB" id="A0A1E5GY31"/>
<comment type="caution">
    <text evidence="4">The sequence shown here is derived from an EMBL/GenBank/DDBJ whole genome shotgun (WGS) entry which is preliminary data.</text>
</comment>
<reference evidence="5" key="1">
    <citation type="submission" date="2016-09" db="EMBL/GenBank/DDBJ databases">
        <authorList>
            <person name="Gulvik C.A."/>
        </authorList>
    </citation>
    <scope>NUCLEOTIDE SEQUENCE [LARGE SCALE GENOMIC DNA]</scope>
    <source>
        <strain evidence="5">LMG 8895</strain>
    </source>
</reference>
<dbReference type="PATRIC" id="fig|332950.4.peg.3005"/>
<dbReference type="PANTHER" id="PTHR42901">
    <property type="entry name" value="ALCOHOL DEHYDROGENASE"/>
    <property type="match status" value="1"/>
</dbReference>
<evidence type="ECO:0000256" key="3">
    <source>
        <dbReference type="RuleBase" id="RU000363"/>
    </source>
</evidence>
<dbReference type="CDD" id="cd05233">
    <property type="entry name" value="SDR_c"/>
    <property type="match status" value="1"/>
</dbReference>
<dbReference type="PROSITE" id="PS00061">
    <property type="entry name" value="ADH_SHORT"/>
    <property type="match status" value="1"/>
</dbReference>
<dbReference type="PRINTS" id="PR00081">
    <property type="entry name" value="GDHRDH"/>
</dbReference>
<dbReference type="GO" id="GO:0016491">
    <property type="term" value="F:oxidoreductase activity"/>
    <property type="evidence" value="ECO:0007669"/>
    <property type="project" value="UniProtKB-KW"/>
</dbReference>
<keyword evidence="2" id="KW-0560">Oxidoreductase</keyword>
<dbReference type="SUPFAM" id="SSF51735">
    <property type="entry name" value="NAD(P)-binding Rossmann-fold domains"/>
    <property type="match status" value="1"/>
</dbReference>
<dbReference type="Gene3D" id="3.40.50.720">
    <property type="entry name" value="NAD(P)-binding Rossmann-like Domain"/>
    <property type="match status" value="1"/>
</dbReference>
<proteinExistence type="inferred from homology"/>
<dbReference type="InterPro" id="IPR036291">
    <property type="entry name" value="NAD(P)-bd_dom_sf"/>
</dbReference>